<organism evidence="2 3">
    <name type="scientific">Candidatus Aquitaenariimonas noxiae</name>
    <dbReference type="NCBI Taxonomy" id="1974741"/>
    <lineage>
        <taxon>Bacteria</taxon>
        <taxon>Pseudomonadati</taxon>
        <taxon>Candidatus Omnitrophota</taxon>
        <taxon>Candidatus Aquitaenariimonas</taxon>
    </lineage>
</organism>
<evidence type="ECO:0000256" key="1">
    <source>
        <dbReference type="SAM" id="MobiDB-lite"/>
    </source>
</evidence>
<reference evidence="2 3" key="1">
    <citation type="submission" date="2017-09" db="EMBL/GenBank/DDBJ databases">
        <title>Depth-based differentiation of microbial function through sediment-hosted aquifers and enrichment of novel symbionts in the deep terrestrial subsurface.</title>
        <authorList>
            <person name="Probst A.J."/>
            <person name="Ladd B."/>
            <person name="Jarett J.K."/>
            <person name="Geller-Mcgrath D.E."/>
            <person name="Sieber C.M."/>
            <person name="Emerson J.B."/>
            <person name="Anantharaman K."/>
            <person name="Thomas B.C."/>
            <person name="Malmstrom R."/>
            <person name="Stieglmeier M."/>
            <person name="Klingl A."/>
            <person name="Woyke T."/>
            <person name="Ryan C.M."/>
            <person name="Banfield J.F."/>
        </authorList>
    </citation>
    <scope>NUCLEOTIDE SEQUENCE [LARGE SCALE GENOMIC DNA]</scope>
    <source>
        <strain evidence="2">CG07_land_8_20_14_0_80_42_15</strain>
    </source>
</reference>
<name>A0A2J0L404_9BACT</name>
<feature type="region of interest" description="Disordered" evidence="1">
    <location>
        <begin position="2079"/>
        <end position="2103"/>
    </location>
</feature>
<comment type="caution">
    <text evidence="2">The sequence shown here is derived from an EMBL/GenBank/DDBJ whole genome shotgun (WGS) entry which is preliminary data.</text>
</comment>
<protein>
    <submittedName>
        <fullName evidence="2">Uncharacterized protein</fullName>
    </submittedName>
</protein>
<feature type="non-terminal residue" evidence="2">
    <location>
        <position position="3871"/>
    </location>
</feature>
<evidence type="ECO:0000313" key="2">
    <source>
        <dbReference type="EMBL" id="PIU41257.1"/>
    </source>
</evidence>
<dbReference type="Proteomes" id="UP000230052">
    <property type="component" value="Unassembled WGS sequence"/>
</dbReference>
<gene>
    <name evidence="2" type="ORF">COS99_06385</name>
</gene>
<proteinExistence type="predicted"/>
<dbReference type="EMBL" id="PEWV01000064">
    <property type="protein sequence ID" value="PIU41257.1"/>
    <property type="molecule type" value="Genomic_DNA"/>
</dbReference>
<feature type="non-terminal residue" evidence="2">
    <location>
        <position position="1"/>
    </location>
</feature>
<feature type="compositionally biased region" description="Basic and acidic residues" evidence="1">
    <location>
        <begin position="2082"/>
        <end position="2097"/>
    </location>
</feature>
<accession>A0A2J0L404</accession>
<sequence length="3871" mass="423644">DARAAFFTMVTTALKGALKDATAKLIKGASCRLQMSFAGGTLTITPIARVSDLKPEVKADGIGRVLSMILKSDDEVYMIGDMILPVKPISGQAGQAIVDEINRQIEATQQKIGGIITIAETSRTPTQLSELAALQKKATFLIMLRDAFTTAITVGDESYVGCNYSISLSVDSLGNLIVTPFGKVGDLTVKGRETYNKFIEGRLKELSDAGFSKTTVSNIKGYFDDENNTVYIGLNSATGKAEILSVQNPKLNLELNALVGILLAAKAIAAPEFAQKFTGNAKLAVDEMIAYVADCIAGEMLNDLTLAERTSLAGGRLGDVRTALTNAVKRLFVAIMTGDKAQIDAALKAFSTPIENLKTKGASFALTDIRQVKKLVDAAGNATADLQTALTNENDKLLNIARILLGEGRLANVTLKLNALQFVMKAYAGFVDPVTGAIRDGSDLSTVLNYMINRLSDNLKQIEDILQGEGPKANLEALLRDSQTFVGHVASLEVAFRAAVTQMLTVVMNASVEDYGTWLSKYPNRATYDPEGKLDRLAAALQALWQSLIGAAGTAKSPLEVLSKGIDELIGGLKEVAQKCRAGEPTAGDFDKLSSLEGRISLVFGKFTILCSQNIEAFRMALFRKSDASLTSLDQLYGADENRYLVMKKFIVASVWVIAYVATGAKPNDAKGRTDLRDEVQRAGNDIDALIAVFSKYYSSITSLINMFGGDDRQRVVLGIRDILVLIADRNHIGVQLEGDGGILRGLLIKDDKSFGNLYGLGKEPTFKSDNWKKDGNYNIESRLSEFAKAYTTIQNNRVIGFVTKSLGDVIDEDLYMTCIERLATETNPEVGNLYVSIVGAMNEIASLMNGNYSHFSLSIRDLRARMVALQNNNSPLSGVYSSLISFLSSIYGDNDQDIGTAFNEDLKKLGDMIRGEFVAIQDLIADRTKIDTKAVQDRVNALKADINAASLVLGIGIVVASAQYIEVEMGRFASAYSNLPDRIRQKLVSDPNMVNTPEDVLNLYVSIIESLTSSIQAIHTALQNKGEGLSQILPSAASIMDAFIGLKASLATMALLTGDLGSGRIKEDSKAEKVLLNIGSAIIYHWTALSDPEKVKASSQQLLAWSNIYGEIIRIAFGPIGLIERLTRENGQVKHDFEEIRELFNSMCTASNGVSHVQSLEELFGLIFNDQFFEELVKLTATPTLSADSADAIKSLFTQWGESSNLVAAAIIASAGVFKDAFNETGAVSTLTNREFGRRVLMFVAKRINFGMDPRDVGIVWKQDDDGNWWPKYVDASTQITNYDLRVLWSVWKQVEREGKSEDKVDVESMDLGVLESLMRTQGKRGGGKFTDADFAYVHFMYTMRSIKVVFGTFGKTEDDQGHFILRPDGERSVDRVLAHLKYQLANLFFFLAKNGAQPKEPTLKQALEGITDSIFIDTALLDTARRLVGELVSWDENTILNLQRTLDAKIQQYKGKDEALYIFYTDLKTTMGQQGITKFSEAISRITNALRALFDSYKPGQLEAPDTPEILANRKALLNKLTSNYKFLSYGFDIGTIDIQVDRIRKLLGLSPAQIMQELSKDAKFSGVDAAAIMPYIRMLQSDPSSIDRIISDYLNSLGTYMEGLANPDLITDRRAFQLLEGRITAMKTLSFLVTGLDEQAGGALKANLSGASSVFEAGMDSLQEAFRNAALTDYQNMDAALRMHQRGLIILGWIGEESKGKKLSPEVPGIWKGFETRVADCLGADMARLLDSASIAFLADGARRAEGFKSLLGASSDILKSIIEDYVIGDMTKFEINFSAAEALFVQLRNNVHMFAGLKASNKQYDELKKEFAKINQEIAEFKLPPDMLARLQAGAPDLIAVFKGKPAEITERMKGYFVQMVGHLRAFFDNMEGGNVRGAFDATYDFMESFRRFSNDAIDQINIATVSLQILKAEVSFYDAFVKAAAAVAAAQAAVESTNASRATLQGKVAANFGRFHKSLPENIPMATNFAEMDWSGFIPALRELAKAMAVVTGCDHYTKKVGREIDSIMESASDVLEQGLKPVYDSIQRTYDNISSTGKLVNAWLDRMNGKLAVLEAAARQAARSEASRRLAQVKSWSEDRGGTKPIQKIDGHQGTSYGWSGEKPGARGNTIIVVRNAQGPRVTYYTYNAENAKGADGVPYAGVRFRVEETITRPRLGGITMEGTALKITDYGPDGGTILDSYYSYRTTPKEGLFKGREITQIWNVDKTTGEGSTVRETELIVKAGMTDPFGVEQVDRDTKFVYVHNENGSINWEASRAYVSFEGTHQGVGYKGEMVFGVKRDEIGQLGARREATVDWKMKLDGRMRDVQLYFDFEAPANNTIRVFTDETRSAFDAYRMNVDQKTQEISFGLLLYNYQSGTGTKDGRVYSWEQVITYTEGDRNKIDREKTYRKETFDEHTYSIYTPTLIFGDKGVRVEFTTLQYSQELTNVDGKLALLIKERTATGAYDKIIKVFRNGFEPDGTLDENNVDVYALVSKPDEIENMEKAGRTLMTQGGERFVLIVSKETRVNAGGYTELVITDHAKPANSMTIVDVNKNNKFGDVVWIDREKGTYLGDTIKYGDGRVEELRIYRAEDILSGKYDAPHSIAENGTAHPDWSEDIFGYLKQLTTDNPGVAVDVIVSIVNGKEHKLHWYSGETQRERTVTFTAVINLGAGNKERRITLASLDQTLSVSRRQEYIKQTGTDIIKEERRYLRNLTSERGGKPFWIMMTDELEYSEYSGVFFASAPAIKAVAMLKQGALSEGKIEALSVTKFLRNLGGFSLTALTEIPQEDGTVNVYTRKIGSIGVMNQFDTAEEFIANWAICVQDYIAHYGEDRPMTRDYIEGITPSGMTLEEDYKGYPHPIIGKYKETRTQESWACGIEVVTVKNAEGETTVMESIPLNNGRVFGIQISSDTKGNYSYSAHHYARIEDFYSGKPEKGEKGGIDIGVSDWRDRNLSGFWKGLRRFFAGETFSGEKLGWTRWLNPLEWGIAVVNWLVVSPTYEGVNLIHEGYGGLGVFIIVLTWGAFLLPGIGSLGAKGGAVGASIAIKEAVVEGLIKVGQRVLAEGAERVALKRIIAEVANEVFENLLKTESISIAERQAVKEAIERGITRGVDRILENYGTKQLGRVMEVAIRAWEEAGGAKLGAEAVSRGVSAGLKEAENLGLGKLVTREALETTLGQLGRGEIAAETATRALAQNIARFSENRITKLLLGETAYNAAKEKVVEAGINRVYREAGLQAGKKAGLTEIADAAMWHGVAEMTGLEFLMKGAAGTALTRTTMPGMLEAFMYKVFGGDIVPGVTVRSWLGALGELPGRILLRLEMGTSRPAIFVRAIFANLLPRSSMVASHVTQLIGQGLRFGRTIALFRMVFTASTMDWQKEGFLGGLKKVGIAFVQGFAEGFTFGIKFGIIMPYVFGRMGMLGMAGLSATQSQFALLRVWGRITAGGIKAIEGIGNLVNLKPLSRTGSWMDKALGGILSRELGFSIGGQQIGLISIGPTLHTLWFVKIFLGEGSKLLGYGGEFLEIEGLGYRGLSSYLAEKGPGSQGGIDLFAKYAGTVLMIFSGDLFTQGRGALDYITGLGARLSASNRAALVRMAGEMLADAYGKAETPAERARLETAISRFEAAFGRIERTAPEARPEHEVTVTPPRETTTLTERQRMEVEAVAIDLFTGLIGATSPAEVSRLVDTATVSMTNIMRGIILTTGLSGLHIANQISDVLRTFNAKITEGITEGFKSGAIDATRAITILEATLKVNEAAIDVVVKSGIEGKYKAEIVANIAMSFNGMIATVIAAGFQYGKMEFADAQKVIDMANTFNRFAISEIMKLAEGADKSTLEAITKAITNITTSFNAMIATVIVAGFQYDKMDFADARILIGMTITF</sequence>
<evidence type="ECO:0000313" key="3">
    <source>
        <dbReference type="Proteomes" id="UP000230052"/>
    </source>
</evidence>